<keyword evidence="3" id="KW-1185">Reference proteome</keyword>
<feature type="region of interest" description="Disordered" evidence="1">
    <location>
        <begin position="321"/>
        <end position="381"/>
    </location>
</feature>
<dbReference type="EMBL" id="JANBVN010000077">
    <property type="protein sequence ID" value="KAJ9149652.1"/>
    <property type="molecule type" value="Genomic_DNA"/>
</dbReference>
<gene>
    <name evidence="2" type="ORF">NKR19_g5560</name>
</gene>
<accession>A0AA38RJ64</accession>
<reference evidence="2" key="1">
    <citation type="submission" date="2022-07" db="EMBL/GenBank/DDBJ databases">
        <title>Fungi with potential for degradation of polypropylene.</title>
        <authorList>
            <person name="Gostincar C."/>
        </authorList>
    </citation>
    <scope>NUCLEOTIDE SEQUENCE</scope>
    <source>
        <strain evidence="2">EXF-13287</strain>
    </source>
</reference>
<proteinExistence type="predicted"/>
<dbReference type="Proteomes" id="UP001174691">
    <property type="component" value="Unassembled WGS sequence"/>
</dbReference>
<organism evidence="2 3">
    <name type="scientific">Coniochaeta hoffmannii</name>
    <dbReference type="NCBI Taxonomy" id="91930"/>
    <lineage>
        <taxon>Eukaryota</taxon>
        <taxon>Fungi</taxon>
        <taxon>Dikarya</taxon>
        <taxon>Ascomycota</taxon>
        <taxon>Pezizomycotina</taxon>
        <taxon>Sordariomycetes</taxon>
        <taxon>Sordariomycetidae</taxon>
        <taxon>Coniochaetales</taxon>
        <taxon>Coniochaetaceae</taxon>
        <taxon>Coniochaeta</taxon>
    </lineage>
</organism>
<feature type="region of interest" description="Disordered" evidence="1">
    <location>
        <begin position="185"/>
        <end position="223"/>
    </location>
</feature>
<evidence type="ECO:0000313" key="2">
    <source>
        <dbReference type="EMBL" id="KAJ9149652.1"/>
    </source>
</evidence>
<protein>
    <submittedName>
        <fullName evidence="2">Uncharacterized protein</fullName>
    </submittedName>
</protein>
<dbReference type="AlphaFoldDB" id="A0AA38RJ64"/>
<comment type="caution">
    <text evidence="2">The sequence shown here is derived from an EMBL/GenBank/DDBJ whole genome shotgun (WGS) entry which is preliminary data.</text>
</comment>
<evidence type="ECO:0000256" key="1">
    <source>
        <dbReference type="SAM" id="MobiDB-lite"/>
    </source>
</evidence>
<sequence length="420" mass="46017">MTTPELRSASTTPTVSCPVVPHLKHLAFTCTFCWHISSTTPRVIGRSARLALKEVFSDETDEEGTSGEAKEIDEIPLCAHCYVEVGLEEVGPRTVVNEALRRMDYRDGGLSRKRYEDGRQVQDDALQPERVSSLQDGGIGPAPLDATIYISIRDPTAPAFKPSPTKPLPQWIVAAELSLQRRQSSYIPEESSHVDSRTPSPYLTPPEWPDSMYGGTGGDESQNVTLQDDEVEESGQISIFSETSSQSLASLLSPIQAPKPSGLPRLFLASEPNYLPQHSRLPRKSTMLRAKIAAHHPPANPSAIPMSSEFLERYGLVKGREHSKPSALLKKTPPSSRRSSHEPQAIVARLTRNSRSAATTGLVDETTEVTETDRSVAPKQFSLDATTGSIALHDGPAQDAEHAGRRRSLQAELMRLFRGR</sequence>
<name>A0AA38RJ64_9PEZI</name>
<evidence type="ECO:0000313" key="3">
    <source>
        <dbReference type="Proteomes" id="UP001174691"/>
    </source>
</evidence>